<evidence type="ECO:0000313" key="2">
    <source>
        <dbReference type="EMBL" id="KIP12159.1"/>
    </source>
</evidence>
<accession>A0A0C3P2L7</accession>
<reference evidence="2 3" key="1">
    <citation type="journal article" date="2014" name="PLoS Genet.">
        <title>Analysis of the Phlebiopsis gigantea genome, transcriptome and secretome provides insight into its pioneer colonization strategies of wood.</title>
        <authorList>
            <person name="Hori C."/>
            <person name="Ishida T."/>
            <person name="Igarashi K."/>
            <person name="Samejima M."/>
            <person name="Suzuki H."/>
            <person name="Master E."/>
            <person name="Ferreira P."/>
            <person name="Ruiz-Duenas F.J."/>
            <person name="Held B."/>
            <person name="Canessa P."/>
            <person name="Larrondo L.F."/>
            <person name="Schmoll M."/>
            <person name="Druzhinina I.S."/>
            <person name="Kubicek C.P."/>
            <person name="Gaskell J.A."/>
            <person name="Kersten P."/>
            <person name="St John F."/>
            <person name="Glasner J."/>
            <person name="Sabat G."/>
            <person name="Splinter BonDurant S."/>
            <person name="Syed K."/>
            <person name="Yadav J."/>
            <person name="Mgbeahuruike A.C."/>
            <person name="Kovalchuk A."/>
            <person name="Asiegbu F.O."/>
            <person name="Lackner G."/>
            <person name="Hoffmeister D."/>
            <person name="Rencoret J."/>
            <person name="Gutierrez A."/>
            <person name="Sun H."/>
            <person name="Lindquist E."/>
            <person name="Barry K."/>
            <person name="Riley R."/>
            <person name="Grigoriev I.V."/>
            <person name="Henrissat B."/>
            <person name="Kues U."/>
            <person name="Berka R.M."/>
            <person name="Martinez A.T."/>
            <person name="Covert S.F."/>
            <person name="Blanchette R.A."/>
            <person name="Cullen D."/>
        </authorList>
    </citation>
    <scope>NUCLEOTIDE SEQUENCE [LARGE SCALE GENOMIC DNA]</scope>
    <source>
        <strain evidence="2 3">11061_1 CR5-6</strain>
    </source>
</reference>
<keyword evidence="1" id="KW-0472">Membrane</keyword>
<feature type="transmembrane region" description="Helical" evidence="1">
    <location>
        <begin position="43"/>
        <end position="66"/>
    </location>
</feature>
<keyword evidence="1" id="KW-1133">Transmembrane helix</keyword>
<name>A0A0C3P2L7_PHLG1</name>
<protein>
    <submittedName>
        <fullName evidence="2">Uncharacterized protein</fullName>
    </submittedName>
</protein>
<dbReference type="AlphaFoldDB" id="A0A0C3P2L7"/>
<organism evidence="2 3">
    <name type="scientific">Phlebiopsis gigantea (strain 11061_1 CR5-6)</name>
    <name type="common">White-rot fungus</name>
    <name type="synonym">Peniophora gigantea</name>
    <dbReference type="NCBI Taxonomy" id="745531"/>
    <lineage>
        <taxon>Eukaryota</taxon>
        <taxon>Fungi</taxon>
        <taxon>Dikarya</taxon>
        <taxon>Basidiomycota</taxon>
        <taxon>Agaricomycotina</taxon>
        <taxon>Agaricomycetes</taxon>
        <taxon>Polyporales</taxon>
        <taxon>Phanerochaetaceae</taxon>
        <taxon>Phlebiopsis</taxon>
    </lineage>
</organism>
<evidence type="ECO:0000313" key="3">
    <source>
        <dbReference type="Proteomes" id="UP000053257"/>
    </source>
</evidence>
<evidence type="ECO:0000256" key="1">
    <source>
        <dbReference type="SAM" id="Phobius"/>
    </source>
</evidence>
<dbReference type="EMBL" id="KN840441">
    <property type="protein sequence ID" value="KIP12159.1"/>
    <property type="molecule type" value="Genomic_DNA"/>
</dbReference>
<dbReference type="Proteomes" id="UP000053257">
    <property type="component" value="Unassembled WGS sequence"/>
</dbReference>
<keyword evidence="1" id="KW-0812">Transmembrane</keyword>
<sequence>MHYTDSPHPRVHSRSEKLEGELRTLRLTAVVVTSPRAARRRPLLSAAMLFVEVVVRVMPLAVVLTWRVCLPVAFSSTFALRGPVRFRIESYGSKVSAPM</sequence>
<proteinExistence type="predicted"/>
<keyword evidence="3" id="KW-1185">Reference proteome</keyword>
<dbReference type="HOGENOM" id="CLU_2321176_0_0_1"/>
<gene>
    <name evidence="2" type="ORF">PHLGIDRAFT_370345</name>
</gene>